<evidence type="ECO:0000256" key="1">
    <source>
        <dbReference type="ARBA" id="ARBA00004496"/>
    </source>
</evidence>
<dbReference type="InterPro" id="IPR023101">
    <property type="entry name" value="AF1862-like_dom_sf"/>
</dbReference>
<gene>
    <name evidence="6" type="primary">cmr5</name>
    <name evidence="6" type="ORF">QJU93_00055</name>
</gene>
<dbReference type="InterPro" id="IPR010160">
    <property type="entry name" value="CRISPR-assoc_prot_Cmr5"/>
</dbReference>
<dbReference type="Pfam" id="PF09701">
    <property type="entry name" value="Cas_Cmr5"/>
    <property type="match status" value="1"/>
</dbReference>
<dbReference type="EMBL" id="JASAYQ010000001">
    <property type="protein sequence ID" value="MDP8171762.1"/>
    <property type="molecule type" value="Genomic_DNA"/>
</dbReference>
<evidence type="ECO:0000256" key="4">
    <source>
        <dbReference type="ARBA" id="ARBA00023118"/>
    </source>
</evidence>
<evidence type="ECO:0000256" key="3">
    <source>
        <dbReference type="ARBA" id="ARBA00022490"/>
    </source>
</evidence>
<name>A0AAJ6N7R3_9PAST</name>
<comment type="subcellular location">
    <subcellularLocation>
        <location evidence="1">Cytoplasm</location>
    </subcellularLocation>
</comment>
<dbReference type="AlphaFoldDB" id="A0AAJ6N7R3"/>
<dbReference type="NCBIfam" id="TIGR01881">
    <property type="entry name" value="cas_Cmr5"/>
    <property type="match status" value="1"/>
</dbReference>
<keyword evidence="4" id="KW-0051">Antiviral defense</keyword>
<evidence type="ECO:0000313" key="6">
    <source>
        <dbReference type="EMBL" id="MDP8171762.1"/>
    </source>
</evidence>
<evidence type="ECO:0000313" key="7">
    <source>
        <dbReference type="Proteomes" id="UP001236239"/>
    </source>
</evidence>
<keyword evidence="3" id="KW-0963">Cytoplasm</keyword>
<dbReference type="SUPFAM" id="SSF158568">
    <property type="entry name" value="AF1862-like"/>
    <property type="match status" value="1"/>
</dbReference>
<dbReference type="Gene3D" id="1.10.520.30">
    <property type="entry name" value="AF1862-like domain"/>
    <property type="match status" value="1"/>
</dbReference>
<proteinExistence type="inferred from homology"/>
<dbReference type="GO" id="GO:0051607">
    <property type="term" value="P:defense response to virus"/>
    <property type="evidence" value="ECO:0007669"/>
    <property type="project" value="UniProtKB-KW"/>
</dbReference>
<dbReference type="CDD" id="cd09749">
    <property type="entry name" value="Cmr5_III-B"/>
    <property type="match status" value="1"/>
</dbReference>
<evidence type="ECO:0000256" key="2">
    <source>
        <dbReference type="ARBA" id="ARBA00006161"/>
    </source>
</evidence>
<accession>A0AAJ6N7R3</accession>
<evidence type="ECO:0000256" key="5">
    <source>
        <dbReference type="ARBA" id="ARBA00030001"/>
    </source>
</evidence>
<dbReference type="RefSeq" id="WP_306373440.1">
    <property type="nucleotide sequence ID" value="NZ_JASAYK010000001.1"/>
</dbReference>
<sequence length="146" mass="16570">MSIKTIEQKRAKYALDFIEPIKENKTLAKEIRSRANELPAMIHSNGLGQAVAFYKSKSNDNEGNSQDNAYEKMYQLLSDWLCNADNGDIYTSNNSELLENIINNDIKLYQMAQIEALALLKWVKKFARAYLAEGNNVQGGEDDKTE</sequence>
<protein>
    <recommendedName>
        <fullName evidence="5">CRISPR type III-B/RAMP module-associated protein Cmr5</fullName>
    </recommendedName>
</protein>
<organism evidence="6 7">
    <name type="scientific">Phocoenobacter skyensis</name>
    <dbReference type="NCBI Taxonomy" id="97481"/>
    <lineage>
        <taxon>Bacteria</taxon>
        <taxon>Pseudomonadati</taxon>
        <taxon>Pseudomonadota</taxon>
        <taxon>Gammaproteobacteria</taxon>
        <taxon>Pasteurellales</taxon>
        <taxon>Pasteurellaceae</taxon>
        <taxon>Phocoenobacter</taxon>
    </lineage>
</organism>
<reference evidence="6" key="1">
    <citation type="journal article" date="2023" name="Front. Microbiol.">
        <title>Phylogeography and host specificity of Pasteurellaceae pathogenic to sea-farmed fish in the north-east Atlantic.</title>
        <authorList>
            <person name="Gulla S."/>
            <person name="Colquhoun D.J."/>
            <person name="Olsen A.B."/>
            <person name="Spilsberg B."/>
            <person name="Lagesen K."/>
            <person name="Aakesson C.P."/>
            <person name="Strom S."/>
            <person name="Manji F."/>
            <person name="Birkbeck T.H."/>
            <person name="Nilsen H.K."/>
        </authorList>
    </citation>
    <scope>NUCLEOTIDE SEQUENCE</scope>
    <source>
        <strain evidence="6">TW16_20</strain>
    </source>
</reference>
<comment type="caution">
    <text evidence="6">The sequence shown here is derived from an EMBL/GenBank/DDBJ whole genome shotgun (WGS) entry which is preliminary data.</text>
</comment>
<comment type="similarity">
    <text evidence="2">Belongs to the CRISPR system Cmr5 family.</text>
</comment>
<dbReference type="Proteomes" id="UP001236239">
    <property type="component" value="Unassembled WGS sequence"/>
</dbReference>
<dbReference type="GO" id="GO:0005737">
    <property type="term" value="C:cytoplasm"/>
    <property type="evidence" value="ECO:0007669"/>
    <property type="project" value="UniProtKB-SubCell"/>
</dbReference>